<gene>
    <name evidence="2" type="ORF">MPIPNATIZW_LOCUS537</name>
</gene>
<evidence type="ECO:0000313" key="2">
    <source>
        <dbReference type="EMBL" id="CAK6432231.1"/>
    </source>
</evidence>
<feature type="region of interest" description="Disordered" evidence="1">
    <location>
        <begin position="59"/>
        <end position="78"/>
    </location>
</feature>
<sequence length="105" mass="10931">MCSCFPCLADDCQARVLRCSPYARTTTPKVPCDLRVRRRLGDGGGTSLTDSAVEVGALPAGGSGNSLGGRHRQAGGRVLGTGLRQSSRVCEGVGGPRRRQSAETK</sequence>
<protein>
    <submittedName>
        <fullName evidence="2">Uncharacterized protein</fullName>
    </submittedName>
</protein>
<reference evidence="2" key="1">
    <citation type="submission" date="2023-12" db="EMBL/GenBank/DDBJ databases">
        <authorList>
            <person name="Brown T."/>
        </authorList>
    </citation>
    <scope>NUCLEOTIDE SEQUENCE</scope>
</reference>
<name>A0ABN9Z1U4_PIPNA</name>
<keyword evidence="3" id="KW-1185">Reference proteome</keyword>
<evidence type="ECO:0000256" key="1">
    <source>
        <dbReference type="SAM" id="MobiDB-lite"/>
    </source>
</evidence>
<feature type="region of interest" description="Disordered" evidence="1">
    <location>
        <begin position="86"/>
        <end position="105"/>
    </location>
</feature>
<accession>A0ABN9Z1U4</accession>
<organism evidence="2 3">
    <name type="scientific">Pipistrellus nathusii</name>
    <name type="common">Nathusius' pipistrelle</name>
    <dbReference type="NCBI Taxonomy" id="59473"/>
    <lineage>
        <taxon>Eukaryota</taxon>
        <taxon>Metazoa</taxon>
        <taxon>Chordata</taxon>
        <taxon>Craniata</taxon>
        <taxon>Vertebrata</taxon>
        <taxon>Euteleostomi</taxon>
        <taxon>Mammalia</taxon>
        <taxon>Eutheria</taxon>
        <taxon>Laurasiatheria</taxon>
        <taxon>Chiroptera</taxon>
        <taxon>Yangochiroptera</taxon>
        <taxon>Vespertilionidae</taxon>
        <taxon>Pipistrellus</taxon>
    </lineage>
</organism>
<proteinExistence type="predicted"/>
<dbReference type="Proteomes" id="UP001314169">
    <property type="component" value="Chromosome 1"/>
</dbReference>
<dbReference type="EMBL" id="OY882858">
    <property type="protein sequence ID" value="CAK6432231.1"/>
    <property type="molecule type" value="Genomic_DNA"/>
</dbReference>
<evidence type="ECO:0000313" key="3">
    <source>
        <dbReference type="Proteomes" id="UP001314169"/>
    </source>
</evidence>